<keyword evidence="4 6" id="KW-0472">Membrane</keyword>
<feature type="transmembrane region" description="Helical" evidence="6">
    <location>
        <begin position="169"/>
        <end position="189"/>
    </location>
</feature>
<dbReference type="InterPro" id="IPR030185">
    <property type="entry name" value="Mae1"/>
</dbReference>
<dbReference type="PANTHER" id="PTHR31162:SF0">
    <property type="entry name" value="MALIC ACID TRANSPORT PROTEIN"/>
    <property type="match status" value="1"/>
</dbReference>
<evidence type="ECO:0000256" key="2">
    <source>
        <dbReference type="ARBA" id="ARBA00022692"/>
    </source>
</evidence>
<dbReference type="Proteomes" id="UP001056012">
    <property type="component" value="Chromosome 4"/>
</dbReference>
<evidence type="ECO:0008006" key="9">
    <source>
        <dbReference type="Google" id="ProtNLM"/>
    </source>
</evidence>
<feature type="region of interest" description="Disordered" evidence="5">
    <location>
        <begin position="1"/>
        <end position="20"/>
    </location>
</feature>
<sequence length="417" mass="46168">MRFRDKRHAQYKDDDEKPPEQVGLRDRLAHFTWPWFACTMSTGSLAVVLGNTPNKFTGLQTIGKVVFILDLVLFALFNLCMLVRFILVPRKLLGSLHHPVEGLFFGTYWVSVSLILNCTYVYGNPSTGPWLTKALEITYWMYCTAALLVGLIQYSLFFRLERLNVADAVPAWIFPIYPLLVVGPLAGTILPDQPPAASWKIFVSAIMFKGLAWAVSFLLYGLYMQRLMTNALPSPSTRPGMFVSVGPAGYTAAGLLSLANQAPNQVPANYFTNIATADGEILRIIGISAGLFIILFAYWFFLVTVIAVLAGVRNMSFTLNWWAFIFPNAGLTLATIQAGKVLKSEGVNGVASALTLLLVIMWLVTAAFCLRALFLGQIMWPGKDEDKTMPKVEWGWKGNKGNKEAKNIKPAGYDDAV</sequence>
<comment type="subcellular location">
    <subcellularLocation>
        <location evidence="1">Membrane</location>
        <topology evidence="1">Multi-pass membrane protein</topology>
    </subcellularLocation>
</comment>
<dbReference type="GO" id="GO:0015140">
    <property type="term" value="F:malate transmembrane transporter activity"/>
    <property type="evidence" value="ECO:0007669"/>
    <property type="project" value="InterPro"/>
</dbReference>
<feature type="transmembrane region" description="Helical" evidence="6">
    <location>
        <begin position="100"/>
        <end position="122"/>
    </location>
</feature>
<dbReference type="VEuPathDB" id="FungiDB:yc1106_06019"/>
<accession>A0A9Q9DU87</accession>
<proteinExistence type="predicted"/>
<evidence type="ECO:0000256" key="5">
    <source>
        <dbReference type="SAM" id="MobiDB-lite"/>
    </source>
</evidence>
<evidence type="ECO:0000256" key="4">
    <source>
        <dbReference type="ARBA" id="ARBA00023136"/>
    </source>
</evidence>
<protein>
    <recommendedName>
        <fullName evidence="9">Malic acid transport protein</fullName>
    </recommendedName>
</protein>
<evidence type="ECO:0000256" key="1">
    <source>
        <dbReference type="ARBA" id="ARBA00004141"/>
    </source>
</evidence>
<evidence type="ECO:0000313" key="7">
    <source>
        <dbReference type="EMBL" id="USP78745.1"/>
    </source>
</evidence>
<dbReference type="Gene3D" id="1.50.10.150">
    <property type="entry name" value="Voltage-dependent anion channel"/>
    <property type="match status" value="1"/>
</dbReference>
<organism evidence="7 8">
    <name type="scientific">Curvularia clavata</name>
    <dbReference type="NCBI Taxonomy" id="95742"/>
    <lineage>
        <taxon>Eukaryota</taxon>
        <taxon>Fungi</taxon>
        <taxon>Dikarya</taxon>
        <taxon>Ascomycota</taxon>
        <taxon>Pezizomycotina</taxon>
        <taxon>Dothideomycetes</taxon>
        <taxon>Pleosporomycetidae</taxon>
        <taxon>Pleosporales</taxon>
        <taxon>Pleosporineae</taxon>
        <taxon>Pleosporaceae</taxon>
        <taxon>Curvularia</taxon>
    </lineage>
</organism>
<reference evidence="7" key="1">
    <citation type="submission" date="2021-12" db="EMBL/GenBank/DDBJ databases">
        <title>Curvularia clavata genome.</title>
        <authorList>
            <person name="Cao Y."/>
        </authorList>
    </citation>
    <scope>NUCLEOTIDE SEQUENCE</scope>
    <source>
        <strain evidence="7">Yc1106</strain>
    </source>
</reference>
<feature type="compositionally biased region" description="Basic and acidic residues" evidence="5">
    <location>
        <begin position="8"/>
        <end position="20"/>
    </location>
</feature>
<dbReference type="InterPro" id="IPR004695">
    <property type="entry name" value="SLAC1/Mae1/Ssu1/TehA"/>
</dbReference>
<feature type="transmembrane region" description="Helical" evidence="6">
    <location>
        <begin position="281"/>
        <end position="312"/>
    </location>
</feature>
<feature type="transmembrane region" description="Helical" evidence="6">
    <location>
        <begin position="241"/>
        <end position="261"/>
    </location>
</feature>
<feature type="transmembrane region" description="Helical" evidence="6">
    <location>
        <begin position="33"/>
        <end position="53"/>
    </location>
</feature>
<feature type="transmembrane region" description="Helical" evidence="6">
    <location>
        <begin position="201"/>
        <end position="220"/>
    </location>
</feature>
<feature type="transmembrane region" description="Helical" evidence="6">
    <location>
        <begin position="137"/>
        <end position="157"/>
    </location>
</feature>
<dbReference type="InterPro" id="IPR038665">
    <property type="entry name" value="Voltage-dep_anion_channel_sf"/>
</dbReference>
<keyword evidence="2 6" id="KW-0812">Transmembrane</keyword>
<dbReference type="Pfam" id="PF03595">
    <property type="entry name" value="SLAC1"/>
    <property type="match status" value="1"/>
</dbReference>
<evidence type="ECO:0000256" key="6">
    <source>
        <dbReference type="SAM" id="Phobius"/>
    </source>
</evidence>
<dbReference type="PANTHER" id="PTHR31162">
    <property type="entry name" value="MALIC ACID TRANSPORT PROTEIN-RELATED"/>
    <property type="match status" value="1"/>
</dbReference>
<dbReference type="OrthoDB" id="2901184at2759"/>
<feature type="transmembrane region" description="Helical" evidence="6">
    <location>
        <begin position="350"/>
        <end position="374"/>
    </location>
</feature>
<feature type="transmembrane region" description="Helical" evidence="6">
    <location>
        <begin position="319"/>
        <end position="338"/>
    </location>
</feature>
<gene>
    <name evidence="7" type="ORF">yc1106_06019</name>
</gene>
<keyword evidence="3 6" id="KW-1133">Transmembrane helix</keyword>
<dbReference type="AlphaFoldDB" id="A0A9Q9DU87"/>
<dbReference type="CDD" id="cd09317">
    <property type="entry name" value="TDT_Mae1_like"/>
    <property type="match status" value="1"/>
</dbReference>
<evidence type="ECO:0000313" key="8">
    <source>
        <dbReference type="Proteomes" id="UP001056012"/>
    </source>
</evidence>
<name>A0A9Q9DU87_CURCL</name>
<evidence type="ECO:0000256" key="3">
    <source>
        <dbReference type="ARBA" id="ARBA00022989"/>
    </source>
</evidence>
<keyword evidence="8" id="KW-1185">Reference proteome</keyword>
<dbReference type="GO" id="GO:0016020">
    <property type="term" value="C:membrane"/>
    <property type="evidence" value="ECO:0007669"/>
    <property type="project" value="UniProtKB-SubCell"/>
</dbReference>
<feature type="transmembrane region" description="Helical" evidence="6">
    <location>
        <begin position="65"/>
        <end position="88"/>
    </location>
</feature>
<dbReference type="EMBL" id="CP089277">
    <property type="protein sequence ID" value="USP78745.1"/>
    <property type="molecule type" value="Genomic_DNA"/>
</dbReference>